<dbReference type="PANTHER" id="PTHR34853:SF1">
    <property type="entry name" value="LIPASE 5"/>
    <property type="match status" value="1"/>
</dbReference>
<dbReference type="Gene3D" id="1.10.260.130">
    <property type="match status" value="1"/>
</dbReference>
<reference evidence="1 2" key="1">
    <citation type="submission" date="2022-04" db="EMBL/GenBank/DDBJ databases">
        <title>Leucobacter sp. isolated from rhizosphere of onion.</title>
        <authorList>
            <person name="Won M."/>
            <person name="Lee C.-M."/>
            <person name="Woen H.-Y."/>
            <person name="Kwon S.-W."/>
        </authorList>
    </citation>
    <scope>NUCLEOTIDE SEQUENCE [LARGE SCALE GENOMIC DNA]</scope>
    <source>
        <strain evidence="1 2">H25R-14</strain>
    </source>
</reference>
<dbReference type="RefSeq" id="WP_244687908.1">
    <property type="nucleotide sequence ID" value="NZ_CP095043.1"/>
</dbReference>
<dbReference type="Proteomes" id="UP000831775">
    <property type="component" value="Chromosome"/>
</dbReference>
<dbReference type="Pfam" id="PF03583">
    <property type="entry name" value="LIP"/>
    <property type="match status" value="1"/>
</dbReference>
<proteinExistence type="predicted"/>
<accession>A0ABY4FYR4</accession>
<evidence type="ECO:0000313" key="1">
    <source>
        <dbReference type="EMBL" id="UOQ61445.1"/>
    </source>
</evidence>
<dbReference type="InterPro" id="IPR005152">
    <property type="entry name" value="Lipase_secreted"/>
</dbReference>
<organism evidence="1 2">
    <name type="scientific">Leucobacter rhizosphaerae</name>
    <dbReference type="NCBI Taxonomy" id="2932245"/>
    <lineage>
        <taxon>Bacteria</taxon>
        <taxon>Bacillati</taxon>
        <taxon>Actinomycetota</taxon>
        <taxon>Actinomycetes</taxon>
        <taxon>Micrococcales</taxon>
        <taxon>Microbacteriaceae</taxon>
        <taxon>Leucobacter</taxon>
    </lineage>
</organism>
<protein>
    <submittedName>
        <fullName evidence="1">Lipase family protein</fullName>
    </submittedName>
</protein>
<dbReference type="EMBL" id="CP095043">
    <property type="protein sequence ID" value="UOQ61445.1"/>
    <property type="molecule type" value="Genomic_DNA"/>
</dbReference>
<dbReference type="PANTHER" id="PTHR34853">
    <property type="match status" value="1"/>
</dbReference>
<evidence type="ECO:0000313" key="2">
    <source>
        <dbReference type="Proteomes" id="UP000831775"/>
    </source>
</evidence>
<dbReference type="InterPro" id="IPR029058">
    <property type="entry name" value="AB_hydrolase_fold"/>
</dbReference>
<dbReference type="SUPFAM" id="SSF53474">
    <property type="entry name" value="alpha/beta-Hydrolases"/>
    <property type="match status" value="1"/>
</dbReference>
<name>A0ABY4FYR4_9MICO</name>
<keyword evidence="2" id="KW-1185">Reference proteome</keyword>
<dbReference type="Gene3D" id="3.40.50.1820">
    <property type="entry name" value="alpha/beta hydrolase"/>
    <property type="match status" value="1"/>
</dbReference>
<sequence>MLRIAVLAVVAILLVTVGAVVGFRLLGDANEQPGLAAFYEQPENAAEGDPGSIIKSERLEGVPVDTEAWRIMYRTTDLNGDPAVATGVVITPLGAPPADGRTVLAWGHPTTGSAVDCAPSRGFDPFIGIEGMRPMLDRGYTVVATDYVGMGTAGTDSYLVGITAGNSVLDSVRAAQAIPEAAAGSDVVLWGHSQGGQAALFAAERASEYAPELTVRAVAVAAPAADLSALMETHLDDVSGVTIGSYAFQSFAGVYADQGAELSTILTPEAQQILPEMNKLCLLTHIDQLHTIATPVIGKFVSQDPTKVEPWARLLQENSAGSVAFDAPLLIAQGLDDQLVRPADTERLVERTEQLGMDVTYHTVEIADHSTIAYLAIPAVNTWLDELGL</sequence>
<dbReference type="PIRSF" id="PIRSF029171">
    <property type="entry name" value="Esterase_LipA"/>
    <property type="match status" value="1"/>
</dbReference>
<gene>
    <name evidence="1" type="ORF">MUN76_05600</name>
</gene>